<gene>
    <name evidence="3" type="ORF">QYE76_048685</name>
</gene>
<evidence type="ECO:0000259" key="2">
    <source>
        <dbReference type="Pfam" id="PF13963"/>
    </source>
</evidence>
<evidence type="ECO:0000313" key="3">
    <source>
        <dbReference type="EMBL" id="KAK1660526.1"/>
    </source>
</evidence>
<feature type="region of interest" description="Disordered" evidence="1">
    <location>
        <begin position="200"/>
        <end position="251"/>
    </location>
</feature>
<reference evidence="3" key="1">
    <citation type="submission" date="2023-07" db="EMBL/GenBank/DDBJ databases">
        <title>A chromosome-level genome assembly of Lolium multiflorum.</title>
        <authorList>
            <person name="Chen Y."/>
            <person name="Copetti D."/>
            <person name="Kolliker R."/>
            <person name="Studer B."/>
        </authorList>
    </citation>
    <scope>NUCLEOTIDE SEQUENCE</scope>
    <source>
        <strain evidence="3">02402/16</strain>
        <tissue evidence="3">Leaf</tissue>
    </source>
</reference>
<dbReference type="Proteomes" id="UP001231189">
    <property type="component" value="Unassembled WGS sequence"/>
</dbReference>
<keyword evidence="4" id="KW-1185">Reference proteome</keyword>
<feature type="region of interest" description="Disordered" evidence="1">
    <location>
        <begin position="258"/>
        <end position="277"/>
    </location>
</feature>
<dbReference type="AlphaFoldDB" id="A0AAD8SLF8"/>
<name>A0AAD8SLF8_LOLMU</name>
<protein>
    <recommendedName>
        <fullName evidence="2">Transposase-associated domain-containing protein</fullName>
    </recommendedName>
</protein>
<organism evidence="3 4">
    <name type="scientific">Lolium multiflorum</name>
    <name type="common">Italian ryegrass</name>
    <name type="synonym">Lolium perenne subsp. multiflorum</name>
    <dbReference type="NCBI Taxonomy" id="4521"/>
    <lineage>
        <taxon>Eukaryota</taxon>
        <taxon>Viridiplantae</taxon>
        <taxon>Streptophyta</taxon>
        <taxon>Embryophyta</taxon>
        <taxon>Tracheophyta</taxon>
        <taxon>Spermatophyta</taxon>
        <taxon>Magnoliopsida</taxon>
        <taxon>Liliopsida</taxon>
        <taxon>Poales</taxon>
        <taxon>Poaceae</taxon>
        <taxon>BOP clade</taxon>
        <taxon>Pooideae</taxon>
        <taxon>Poodae</taxon>
        <taxon>Poeae</taxon>
        <taxon>Poeae Chloroplast Group 2 (Poeae type)</taxon>
        <taxon>Loliodinae</taxon>
        <taxon>Loliinae</taxon>
        <taxon>Lolium</taxon>
    </lineage>
</organism>
<comment type="caution">
    <text evidence="3">The sequence shown here is derived from an EMBL/GenBank/DDBJ whole genome shotgun (WGS) entry which is preliminary data.</text>
</comment>
<feature type="compositionally biased region" description="Acidic residues" evidence="1">
    <location>
        <begin position="220"/>
        <end position="246"/>
    </location>
</feature>
<evidence type="ECO:0000313" key="4">
    <source>
        <dbReference type="Proteomes" id="UP001231189"/>
    </source>
</evidence>
<evidence type="ECO:0000256" key="1">
    <source>
        <dbReference type="SAM" id="MobiDB-lite"/>
    </source>
</evidence>
<dbReference type="InterPro" id="IPR053085">
    <property type="entry name" value="Jasmonate-induced_protein"/>
</dbReference>
<sequence>MASIQCEKKDVELSLEEKASLDELTKQAEHSLNSQELLAGALKNQTTGPLSIIASKIFAGQVVRNFPNPLCSLDCFAMSGTFVKGVKAAVVYSGKNKAGEECGWLLAFSDTTNSAGGRMNRQWMYGNRLYDEFITGLNDFLAMANANKQWGGFLLYPCAVCKDQKGYSSSRTVHVHLLQHGFMPSYNCWTKHGERGVRMEDNEEGGDDDNYPNFGGTFMEDAEGEAEGEGEGEGEGEEEAHDEPADDLGRTIADARRDCETEKERENSDSMLEDHKKSLYPGCNNGLKKGTLDLLKWKAEEGLSDSGFEKLLKMMKNMFPKNNELPASTYEAKKVV</sequence>
<feature type="domain" description="Transposase-associated" evidence="2">
    <location>
        <begin position="121"/>
        <end position="194"/>
    </location>
</feature>
<dbReference type="PANTHER" id="PTHR36482:SF6">
    <property type="entry name" value="JASMONATE-INDUCED PROTEIN HOMOLOG"/>
    <property type="match status" value="1"/>
</dbReference>
<feature type="compositionally biased region" description="Acidic residues" evidence="1">
    <location>
        <begin position="201"/>
        <end position="210"/>
    </location>
</feature>
<dbReference type="InterPro" id="IPR029480">
    <property type="entry name" value="Transpos_assoc"/>
</dbReference>
<dbReference type="PANTHER" id="PTHR36482">
    <property type="entry name" value="OSJNBA0024J22.15 PROTEIN"/>
    <property type="match status" value="1"/>
</dbReference>
<dbReference type="Pfam" id="PF13963">
    <property type="entry name" value="Transpos_assoc"/>
    <property type="match status" value="1"/>
</dbReference>
<dbReference type="EMBL" id="JAUUTY010000003">
    <property type="protein sequence ID" value="KAK1660526.1"/>
    <property type="molecule type" value="Genomic_DNA"/>
</dbReference>
<accession>A0AAD8SLF8</accession>
<proteinExistence type="predicted"/>